<dbReference type="PANTHER" id="PTHR43833:SF9">
    <property type="entry name" value="POTASSIUM CHANNEL PROTEIN YUGO-RELATED"/>
    <property type="match status" value="1"/>
</dbReference>
<dbReference type="EMBL" id="QJJQ01000005">
    <property type="protein sequence ID" value="PXW87554.1"/>
    <property type="molecule type" value="Genomic_DNA"/>
</dbReference>
<dbReference type="Gene3D" id="6.20.350.10">
    <property type="match status" value="1"/>
</dbReference>
<gene>
    <name evidence="2" type="ORF">DFR56_105201</name>
</gene>
<feature type="transmembrane region" description="Helical" evidence="1">
    <location>
        <begin position="65"/>
        <end position="83"/>
    </location>
</feature>
<dbReference type="RefSeq" id="WP_110395137.1">
    <property type="nucleotide sequence ID" value="NZ_JBHUHB010000001.1"/>
</dbReference>
<dbReference type="InterPro" id="IPR036291">
    <property type="entry name" value="NAD(P)-bd_dom_sf"/>
</dbReference>
<feature type="transmembrane region" description="Helical" evidence="1">
    <location>
        <begin position="12"/>
        <end position="32"/>
    </location>
</feature>
<keyword evidence="1" id="KW-0812">Transmembrane</keyword>
<dbReference type="Gene3D" id="3.40.50.720">
    <property type="entry name" value="NAD(P)-binding Rossmann-like Domain"/>
    <property type="match status" value="1"/>
</dbReference>
<keyword evidence="3" id="KW-1185">Reference proteome</keyword>
<sequence length="656" mass="77503">MVHRFLKNKKIIVQYYVASFIVALFVGWWIYNNEAVDTTILIILVVFQVFFPVVLLFTRRYAVHIFLFTLALITGVYSFYHYSIQDHSLLNALYFTLQLFLLTTEDVFNPVGSGVIRFPLIVEIARWSAALYTISTVFIAMYRMLEMSIILLFYQLVGKHYVIIGFNENSKMLMKDLKEKKKRVILIVDNISIEDEEYLENMKIVLVKGSKGDNRVYQKCAIEKAVYVILFQTKDTENLDELIALKEYCRTHFISNSNLTVLVHLINFESNRLIDRIEAEMSWKGEHFPFSIQSVNVYYLLVAKLFDHYPMYLHYESQVRDKEGKALHLLIVGFGHMGHSIALQAIKRAHFFTNKKIRITILDKCIERVKRSWYRNYPKSDQVAELEFLEFDINSQSLVQFVEDRYEPFTHIYLCLHDDYLDVMEGIELSKRYPHIPVFMNFNKHGIIEKWIQGEASDSHLLYSTGTFAEVLNEAYFIHEKLTITAKLEHNLYKNNLLKAGNEHVPTWENLSQIHRQSNYNKLDHARTKLMLLSLDVVPKKEHDKTVLSKQEYNAIVQPEIEQLAKTEHNRWYTFYLLMGWDMLECSDSTSIKDESRKLHSALVPYERLNEPELAYVKQYHRDVVYELFDVWNVLGYDIVKREDTGNMRREVKMYN</sequence>
<protein>
    <submittedName>
        <fullName evidence="2">TrkA family protein</fullName>
    </submittedName>
</protein>
<name>A0A2V3W2X9_9BACI</name>
<organism evidence="2 3">
    <name type="scientific">Pseudogracilibacillus auburnensis</name>
    <dbReference type="NCBI Taxonomy" id="1494959"/>
    <lineage>
        <taxon>Bacteria</taxon>
        <taxon>Bacillati</taxon>
        <taxon>Bacillota</taxon>
        <taxon>Bacilli</taxon>
        <taxon>Bacillales</taxon>
        <taxon>Bacillaceae</taxon>
        <taxon>Pseudogracilibacillus</taxon>
    </lineage>
</organism>
<dbReference type="Proteomes" id="UP000247978">
    <property type="component" value="Unassembled WGS sequence"/>
</dbReference>
<keyword evidence="1" id="KW-1133">Transmembrane helix</keyword>
<reference evidence="2 3" key="1">
    <citation type="submission" date="2018-05" db="EMBL/GenBank/DDBJ databases">
        <title>Genomic Encyclopedia of Type Strains, Phase IV (KMG-IV): sequencing the most valuable type-strain genomes for metagenomic binning, comparative biology and taxonomic classification.</title>
        <authorList>
            <person name="Goeker M."/>
        </authorList>
    </citation>
    <scope>NUCLEOTIDE SEQUENCE [LARGE SCALE GENOMIC DNA]</scope>
    <source>
        <strain evidence="2 3">DSM 28556</strain>
    </source>
</reference>
<feature type="transmembrane region" description="Helical" evidence="1">
    <location>
        <begin position="38"/>
        <end position="58"/>
    </location>
</feature>
<evidence type="ECO:0000313" key="2">
    <source>
        <dbReference type="EMBL" id="PXW87554.1"/>
    </source>
</evidence>
<evidence type="ECO:0000256" key="1">
    <source>
        <dbReference type="SAM" id="Phobius"/>
    </source>
</evidence>
<dbReference type="AlphaFoldDB" id="A0A2V3W2X9"/>
<proteinExistence type="predicted"/>
<accession>A0A2V3W2X9</accession>
<feature type="transmembrane region" description="Helical" evidence="1">
    <location>
        <begin position="120"/>
        <end position="142"/>
    </location>
</feature>
<dbReference type="SUPFAM" id="SSF51735">
    <property type="entry name" value="NAD(P)-binding Rossmann-fold domains"/>
    <property type="match status" value="1"/>
</dbReference>
<evidence type="ECO:0000313" key="3">
    <source>
        <dbReference type="Proteomes" id="UP000247978"/>
    </source>
</evidence>
<keyword evidence="1" id="KW-0472">Membrane</keyword>
<comment type="caution">
    <text evidence="2">The sequence shown here is derived from an EMBL/GenBank/DDBJ whole genome shotgun (WGS) entry which is preliminary data.</text>
</comment>
<dbReference type="InterPro" id="IPR050721">
    <property type="entry name" value="Trk_Ktr_HKT_K-transport"/>
</dbReference>
<dbReference type="PANTHER" id="PTHR43833">
    <property type="entry name" value="POTASSIUM CHANNEL PROTEIN 2-RELATED-RELATED"/>
    <property type="match status" value="1"/>
</dbReference>